<gene>
    <name evidence="1" type="ORF">I595_3665</name>
</gene>
<evidence type="ECO:0000313" key="1">
    <source>
        <dbReference type="EMBL" id="KPM30255.1"/>
    </source>
</evidence>
<dbReference type="AlphaFoldDB" id="A0A0P7ARA8"/>
<keyword evidence="2" id="KW-1185">Reference proteome</keyword>
<comment type="caution">
    <text evidence="1">The sequence shown here is derived from an EMBL/GenBank/DDBJ whole genome shotgun (WGS) entry which is preliminary data.</text>
</comment>
<organism evidence="1 2">
    <name type="scientific">Croceitalea dokdonensis DOKDO 023</name>
    <dbReference type="NCBI Taxonomy" id="1300341"/>
    <lineage>
        <taxon>Bacteria</taxon>
        <taxon>Pseudomonadati</taxon>
        <taxon>Bacteroidota</taxon>
        <taxon>Flavobacteriia</taxon>
        <taxon>Flavobacteriales</taxon>
        <taxon>Flavobacteriaceae</taxon>
        <taxon>Croceitalea</taxon>
    </lineage>
</organism>
<name>A0A0P7ARA8_9FLAO</name>
<evidence type="ECO:0000313" key="2">
    <source>
        <dbReference type="Proteomes" id="UP000050280"/>
    </source>
</evidence>
<proteinExistence type="predicted"/>
<reference evidence="1 2" key="1">
    <citation type="submission" date="2015-09" db="EMBL/GenBank/DDBJ databases">
        <title>Genome sequence of the marine flavobacterium Croceitalea dokdonensis DOKDO 023 that contains proton- and sodium-pumping rhodopsins.</title>
        <authorList>
            <person name="Kwon S.-K."/>
            <person name="Lee H.K."/>
            <person name="Kwak M.-J."/>
            <person name="Kim J.F."/>
        </authorList>
    </citation>
    <scope>NUCLEOTIDE SEQUENCE [LARGE SCALE GENOMIC DNA]</scope>
    <source>
        <strain evidence="1 2">DOKDO 023</strain>
    </source>
</reference>
<protein>
    <submittedName>
        <fullName evidence="1">Uncharacterized protein</fullName>
    </submittedName>
</protein>
<dbReference type="EMBL" id="LDJX01000012">
    <property type="protein sequence ID" value="KPM30255.1"/>
    <property type="molecule type" value="Genomic_DNA"/>
</dbReference>
<dbReference type="Proteomes" id="UP000050280">
    <property type="component" value="Unassembled WGS sequence"/>
</dbReference>
<sequence>MQPFCLKRMDRGVTPVILHNVADMPLLTVIAPQLANLDG</sequence>
<accession>A0A0P7ARA8</accession>